<dbReference type="EMBL" id="JANBUP010002039">
    <property type="protein sequence ID" value="KAJ2802181.1"/>
    <property type="molecule type" value="Genomic_DNA"/>
</dbReference>
<feature type="non-terminal residue" evidence="1">
    <location>
        <position position="597"/>
    </location>
</feature>
<evidence type="ECO:0000313" key="1">
    <source>
        <dbReference type="EMBL" id="KAJ2802181.1"/>
    </source>
</evidence>
<sequence length="597" mass="67202">MLQGIYNQAEAGAQRRQQQSALVTRAAERHFDSALGLCNWEAIASELGLPLVESLGLFDAANSTIQPRSLIETYGGWAKADVERLKQFTEANYVDSSTVDWVLVGAYMNVDALECQRVGLGTFNDPLNEVGYRRVCELRDSGLSWKDVYQYFLQYTNVSSLQGRYNNFKAKLNGKPAKRFSTEWTGVERERMKDLIGQHVESTTRSKLVDIIKCELPDRPLSDIRLFFDRRAYRLKAGYMNLNQITRLRELVHEYGDDWSRIGEALDVLPSRARHHWIKHGGDIGDHSGWSADETNRLQRLTDSGVKSQEAARLLGGKSFGLCQAKVKNAKSSGKYARMIFIGLLTLFAKCQSILSNVASKRRVDVLTKSHWAAADDETLLRMVDGSVLSPAAKWEQISKALGRSIGACKTRFYAIYRKQVADDREKLVTSEVQRRLESNSTVDWSQVSQATGLPMRECLELSQYDAGKAGWRYDPDSFSQSMVDHMVGFIKEYYPLPVPVNYRAVSNFMWISMEDCVRIHGLVQGKFKWTEAERERAAALRARGLTYKEVARHLSPTLTVAGVSGALIGHLLKPALEPVSDDELGEISRLVDEYAG</sequence>
<organism evidence="1 2">
    <name type="scientific">Coemansia furcata</name>
    <dbReference type="NCBI Taxonomy" id="417177"/>
    <lineage>
        <taxon>Eukaryota</taxon>
        <taxon>Fungi</taxon>
        <taxon>Fungi incertae sedis</taxon>
        <taxon>Zoopagomycota</taxon>
        <taxon>Kickxellomycotina</taxon>
        <taxon>Kickxellomycetes</taxon>
        <taxon>Kickxellales</taxon>
        <taxon>Kickxellaceae</taxon>
        <taxon>Coemansia</taxon>
    </lineage>
</organism>
<dbReference type="Proteomes" id="UP001140096">
    <property type="component" value="Unassembled WGS sequence"/>
</dbReference>
<protein>
    <submittedName>
        <fullName evidence="1">Uncharacterized protein</fullName>
    </submittedName>
</protein>
<evidence type="ECO:0000313" key="2">
    <source>
        <dbReference type="Proteomes" id="UP001140096"/>
    </source>
</evidence>
<keyword evidence="2" id="KW-1185">Reference proteome</keyword>
<accession>A0ACC1L7U0</accession>
<gene>
    <name evidence="1" type="ORF">H4S07_004755</name>
</gene>
<comment type="caution">
    <text evidence="1">The sequence shown here is derived from an EMBL/GenBank/DDBJ whole genome shotgun (WGS) entry which is preliminary data.</text>
</comment>
<name>A0ACC1L7U0_9FUNG</name>
<proteinExistence type="predicted"/>
<reference evidence="1" key="1">
    <citation type="submission" date="2022-07" db="EMBL/GenBank/DDBJ databases">
        <title>Phylogenomic reconstructions and comparative analyses of Kickxellomycotina fungi.</title>
        <authorList>
            <person name="Reynolds N.K."/>
            <person name="Stajich J.E."/>
            <person name="Barry K."/>
            <person name="Grigoriev I.V."/>
            <person name="Crous P."/>
            <person name="Smith M.E."/>
        </authorList>
    </citation>
    <scope>NUCLEOTIDE SEQUENCE</scope>
    <source>
        <strain evidence="1">CBS 102833</strain>
    </source>
</reference>